<proteinExistence type="predicted"/>
<dbReference type="EMBL" id="JAFLCK010000001">
    <property type="protein sequence ID" value="MBN8658879.1"/>
    <property type="molecule type" value="Genomic_DNA"/>
</dbReference>
<keyword evidence="1" id="KW-1133">Transmembrane helix</keyword>
<feature type="transmembrane region" description="Helical" evidence="1">
    <location>
        <begin position="76"/>
        <end position="95"/>
    </location>
</feature>
<reference evidence="2" key="1">
    <citation type="submission" date="2021-02" db="EMBL/GenBank/DDBJ databases">
        <title>Genome-Resolved Metagenomics of a Microbial Community Performing Photosynthetic Biological Nutrient Removal.</title>
        <authorList>
            <person name="Mcdaniel E.A."/>
        </authorList>
    </citation>
    <scope>NUCLEOTIDE SEQUENCE</scope>
    <source>
        <strain evidence="2">UWPOB_OBS1</strain>
    </source>
</reference>
<evidence type="ECO:0000256" key="1">
    <source>
        <dbReference type="SAM" id="Phobius"/>
    </source>
</evidence>
<feature type="transmembrane region" description="Helical" evidence="1">
    <location>
        <begin position="125"/>
        <end position="150"/>
    </location>
</feature>
<gene>
    <name evidence="2" type="ORF">J0M35_00840</name>
</gene>
<organism evidence="2 3">
    <name type="scientific">Candidatus Obscuribacter phosphatis</name>
    <dbReference type="NCBI Taxonomy" id="1906157"/>
    <lineage>
        <taxon>Bacteria</taxon>
        <taxon>Bacillati</taxon>
        <taxon>Candidatus Melainabacteria</taxon>
        <taxon>Candidatus Obscuribacterales</taxon>
        <taxon>Candidatus Obscuribacteraceae</taxon>
        <taxon>Candidatus Obscuribacter</taxon>
    </lineage>
</organism>
<evidence type="ECO:0000313" key="3">
    <source>
        <dbReference type="Proteomes" id="UP000664277"/>
    </source>
</evidence>
<protein>
    <submittedName>
        <fullName evidence="2">Uncharacterized protein</fullName>
    </submittedName>
</protein>
<keyword evidence="1" id="KW-0812">Transmembrane</keyword>
<dbReference type="Proteomes" id="UP000664277">
    <property type="component" value="Unassembled WGS sequence"/>
</dbReference>
<dbReference type="AlphaFoldDB" id="A0A8J7P6Q4"/>
<keyword evidence="1" id="KW-0472">Membrane</keyword>
<name>A0A8J7P6Q4_9BACT</name>
<feature type="transmembrane region" description="Helical" evidence="1">
    <location>
        <begin position="162"/>
        <end position="193"/>
    </location>
</feature>
<feature type="transmembrane region" description="Helical" evidence="1">
    <location>
        <begin position="240"/>
        <end position="258"/>
    </location>
</feature>
<comment type="caution">
    <text evidence="2">The sequence shown here is derived from an EMBL/GenBank/DDBJ whole genome shotgun (WGS) entry which is preliminary data.</text>
</comment>
<sequence>MTDTKLSLQHEIHFQGPQSVGDIIGQGFRIFRRNLPVIFRTLLLPTIILSLGRVAVSIGTSHIFKGKTLVPNPAWIAVEGIGIALLVTGVIILYVRQLALVRLFTGVTDDIKEAIAASKKKIWQIVALFLAWMAIMVVTLITWALIAAFLTPMLKTSGSPAILASVGLAISVIGSVLSLIFIGLAGSLAYYGLAVEDLDLGTLISKSFSFALNSLLRTIGFGFLSTLAISILAYPLNLPIFIISIIYFLAAGVASGASETTQLPVWLQVLSAIWETLSQMVLGPICHVAYGLYYLDLKMRQEGSDLLKRMKYLEQNDRREEPPLSNRALI</sequence>
<feature type="transmembrane region" description="Helical" evidence="1">
    <location>
        <begin position="37"/>
        <end position="56"/>
    </location>
</feature>
<accession>A0A8J7P6Q4</accession>
<evidence type="ECO:0000313" key="2">
    <source>
        <dbReference type="EMBL" id="MBN8658879.1"/>
    </source>
</evidence>